<dbReference type="Pfam" id="PF00153">
    <property type="entry name" value="Mito_carr"/>
    <property type="match status" value="2"/>
</dbReference>
<dbReference type="WBParaSite" id="GPUH_0002489001-mRNA-1">
    <property type="protein sequence ID" value="GPUH_0002489001-mRNA-1"/>
    <property type="gene ID" value="GPUH_0002489001"/>
</dbReference>
<keyword evidence="5" id="KW-0677">Repeat</keyword>
<evidence type="ECO:0000313" key="12">
    <source>
        <dbReference type="Proteomes" id="UP000271098"/>
    </source>
</evidence>
<dbReference type="PROSITE" id="PS50920">
    <property type="entry name" value="SOLCAR"/>
    <property type="match status" value="1"/>
</dbReference>
<reference evidence="11 12" key="2">
    <citation type="submission" date="2018-11" db="EMBL/GenBank/DDBJ databases">
        <authorList>
            <consortium name="Pathogen Informatics"/>
        </authorList>
    </citation>
    <scope>NUCLEOTIDE SEQUENCE [LARGE SCALE GENOMIC DNA]</scope>
</reference>
<comment type="similarity">
    <text evidence="2 9">Belongs to the mitochondrial carrier (TC 2.A.29) family.</text>
</comment>
<dbReference type="InterPro" id="IPR018108">
    <property type="entry name" value="MCP_transmembrane"/>
</dbReference>
<organism evidence="13">
    <name type="scientific">Gongylonema pulchrum</name>
    <dbReference type="NCBI Taxonomy" id="637853"/>
    <lineage>
        <taxon>Eukaryota</taxon>
        <taxon>Metazoa</taxon>
        <taxon>Ecdysozoa</taxon>
        <taxon>Nematoda</taxon>
        <taxon>Chromadorea</taxon>
        <taxon>Rhabditida</taxon>
        <taxon>Spirurina</taxon>
        <taxon>Spiruromorpha</taxon>
        <taxon>Spiruroidea</taxon>
        <taxon>Gongylonematidae</taxon>
        <taxon>Gongylonema</taxon>
    </lineage>
</organism>
<keyword evidence="4 8" id="KW-0812">Transmembrane</keyword>
<gene>
    <name evidence="11" type="ORF">GPUH_LOCUS24860</name>
</gene>
<keyword evidence="3 9" id="KW-0813">Transport</keyword>
<sequence length="207" mass="23162">MYETIKKQFPGDSTTIPFYQKALIAGLSGACGGWVGTPGDMVNVRMQNDMKLPPAERRNYKHALDGVLRVVREEGLTKLFNGAAMATSRAVFMTIGQLSFYDQIKQTLISSGYMKDTPTTHFSSSFLAASIATVLTQPLDVMKTRMMNAKPGQFSVSCFLTILCIFDTLFLLFLVRLLFYRLLSFLIQYNWHFCNFGSSFLCAGQHG</sequence>
<evidence type="ECO:0000313" key="13">
    <source>
        <dbReference type="WBParaSite" id="GPUH_0002489001-mRNA-1"/>
    </source>
</evidence>
<keyword evidence="12" id="KW-1185">Reference proteome</keyword>
<evidence type="ECO:0000256" key="9">
    <source>
        <dbReference type="RuleBase" id="RU000488"/>
    </source>
</evidence>
<evidence type="ECO:0000256" key="8">
    <source>
        <dbReference type="PROSITE-ProRule" id="PRU00282"/>
    </source>
</evidence>
<name>A0A183EV69_9BILA</name>
<evidence type="ECO:0000256" key="3">
    <source>
        <dbReference type="ARBA" id="ARBA00022448"/>
    </source>
</evidence>
<evidence type="ECO:0000256" key="4">
    <source>
        <dbReference type="ARBA" id="ARBA00022692"/>
    </source>
</evidence>
<evidence type="ECO:0000256" key="1">
    <source>
        <dbReference type="ARBA" id="ARBA00004141"/>
    </source>
</evidence>
<reference evidence="13" key="1">
    <citation type="submission" date="2016-06" db="UniProtKB">
        <authorList>
            <consortium name="WormBaseParasite"/>
        </authorList>
    </citation>
    <scope>IDENTIFICATION</scope>
</reference>
<keyword evidence="6 10" id="KW-1133">Transmembrane helix</keyword>
<evidence type="ECO:0000256" key="5">
    <source>
        <dbReference type="ARBA" id="ARBA00022737"/>
    </source>
</evidence>
<proteinExistence type="inferred from homology"/>
<dbReference type="AlphaFoldDB" id="A0A183EV69"/>
<evidence type="ECO:0000256" key="2">
    <source>
        <dbReference type="ARBA" id="ARBA00006375"/>
    </source>
</evidence>
<evidence type="ECO:0000256" key="7">
    <source>
        <dbReference type="ARBA" id="ARBA00023136"/>
    </source>
</evidence>
<evidence type="ECO:0000313" key="11">
    <source>
        <dbReference type="EMBL" id="VDN43432.1"/>
    </source>
</evidence>
<dbReference type="EMBL" id="UYRT01102792">
    <property type="protein sequence ID" value="VDN43432.1"/>
    <property type="molecule type" value="Genomic_DNA"/>
</dbReference>
<dbReference type="GO" id="GO:0016020">
    <property type="term" value="C:membrane"/>
    <property type="evidence" value="ECO:0007669"/>
    <property type="project" value="UniProtKB-SubCell"/>
</dbReference>
<dbReference type="InterPro" id="IPR050391">
    <property type="entry name" value="Mito_Metabolite_Transporter"/>
</dbReference>
<comment type="subcellular location">
    <subcellularLocation>
        <location evidence="1">Membrane</location>
        <topology evidence="1">Multi-pass membrane protein</topology>
    </subcellularLocation>
</comment>
<dbReference type="OrthoDB" id="448427at2759"/>
<dbReference type="Proteomes" id="UP000271098">
    <property type="component" value="Unassembled WGS sequence"/>
</dbReference>
<evidence type="ECO:0000256" key="10">
    <source>
        <dbReference type="SAM" id="Phobius"/>
    </source>
</evidence>
<dbReference type="SUPFAM" id="SSF103506">
    <property type="entry name" value="Mitochondrial carrier"/>
    <property type="match status" value="1"/>
</dbReference>
<accession>A0A183EV69</accession>
<dbReference type="InterPro" id="IPR023395">
    <property type="entry name" value="MCP_dom_sf"/>
</dbReference>
<dbReference type="PANTHER" id="PTHR45618">
    <property type="entry name" value="MITOCHONDRIAL DICARBOXYLATE CARRIER-RELATED"/>
    <property type="match status" value="1"/>
</dbReference>
<protein>
    <submittedName>
        <fullName evidence="13">Mitochondrial dicarboxylate carrier</fullName>
    </submittedName>
</protein>
<feature type="transmembrane region" description="Helical" evidence="10">
    <location>
        <begin position="154"/>
        <end position="179"/>
    </location>
</feature>
<evidence type="ECO:0000256" key="6">
    <source>
        <dbReference type="ARBA" id="ARBA00022989"/>
    </source>
</evidence>
<dbReference type="Gene3D" id="1.50.40.10">
    <property type="entry name" value="Mitochondrial carrier domain"/>
    <property type="match status" value="1"/>
</dbReference>
<keyword evidence="7 8" id="KW-0472">Membrane</keyword>
<feature type="repeat" description="Solcar" evidence="8">
    <location>
        <begin position="20"/>
        <end position="107"/>
    </location>
</feature>